<evidence type="ECO:0000256" key="1">
    <source>
        <dbReference type="ARBA" id="ARBA00022723"/>
    </source>
</evidence>
<dbReference type="GO" id="GO:0050313">
    <property type="term" value="F:sulfur dioxygenase activity"/>
    <property type="evidence" value="ECO:0007669"/>
    <property type="project" value="InterPro"/>
</dbReference>
<sequence length="250" mass="28094">MLFKQLFESDSSTYTYLLACPETGQCALIDPVIDTAERDLEILQALDLKLTYTIDTHVHADHLTGALKLKQLAGSQICYPAMDQISCVDIGLREGEAFSIGNIELHPLFTPGHTDTHHCYIVNDQTHTLLFSGDALLIDACGRTDFQQGDTTRLYHSIRDKLFILPDETLVYPAHNYEGRFISTIAQEKKRNPRIKESTSLEDFTTIMNNLDLPYPQKIDFAVPGNHMCGQCPPEVPEEFRAPCSPYDQG</sequence>
<dbReference type="GO" id="GO:0046872">
    <property type="term" value="F:metal ion binding"/>
    <property type="evidence" value="ECO:0007669"/>
    <property type="project" value="UniProtKB-KW"/>
</dbReference>
<dbReference type="InterPro" id="IPR036866">
    <property type="entry name" value="RibonucZ/Hydroxyglut_hydro"/>
</dbReference>
<proteinExistence type="predicted"/>
<dbReference type="PANTHER" id="PTHR43084:SF1">
    <property type="entry name" value="PERSULFIDE DIOXYGENASE ETHE1, MITOCHONDRIAL"/>
    <property type="match status" value="1"/>
</dbReference>
<evidence type="ECO:0000313" key="4">
    <source>
        <dbReference type="Proteomes" id="UP000000393"/>
    </source>
</evidence>
<evidence type="ECO:0000259" key="2">
    <source>
        <dbReference type="SMART" id="SM00849"/>
    </source>
</evidence>
<dbReference type="SMART" id="SM00849">
    <property type="entry name" value="Lactamase_B"/>
    <property type="match status" value="1"/>
</dbReference>
<reference evidence="3 4" key="1">
    <citation type="submission" date="2010-06" db="EMBL/GenBank/DDBJ databases">
        <title>Complete sequence of chromosome of Nitrosococcus watsoni C-113.</title>
        <authorList>
            <consortium name="US DOE Joint Genome Institute"/>
            <person name="Lucas S."/>
            <person name="Copeland A."/>
            <person name="Lapidus A."/>
            <person name="Cheng J.-F."/>
            <person name="Bruce D."/>
            <person name="Goodwin L."/>
            <person name="Pitluck S."/>
            <person name="Malfatti S.A."/>
            <person name="Chain P.S.G."/>
            <person name="Land M."/>
            <person name="Hauser L."/>
            <person name="Kyrpides N."/>
            <person name="Ivanova N."/>
            <person name="Cambell M.A."/>
            <person name="Heidelberg J.F."/>
            <person name="Klotz M.G."/>
            <person name="Woyke T."/>
        </authorList>
    </citation>
    <scope>NUCLEOTIDE SEQUENCE [LARGE SCALE GENOMIC DNA]</scope>
    <source>
        <strain evidence="3 4">C-113</strain>
    </source>
</reference>
<dbReference type="Pfam" id="PF00753">
    <property type="entry name" value="Lactamase_B"/>
    <property type="match status" value="1"/>
</dbReference>
<feature type="domain" description="Metallo-beta-lactamase" evidence="2">
    <location>
        <begin position="12"/>
        <end position="175"/>
    </location>
</feature>
<dbReference type="eggNOG" id="COG0491">
    <property type="taxonomic scope" value="Bacteria"/>
</dbReference>
<dbReference type="KEGG" id="nwa:Nwat_1610"/>
<evidence type="ECO:0000313" key="3">
    <source>
        <dbReference type="EMBL" id="ADJ28497.1"/>
    </source>
</evidence>
<dbReference type="OrthoDB" id="9784009at2"/>
<dbReference type="RefSeq" id="WP_013220589.1">
    <property type="nucleotide sequence ID" value="NC_014315.1"/>
</dbReference>
<dbReference type="GO" id="GO:0070813">
    <property type="term" value="P:hydrogen sulfide metabolic process"/>
    <property type="evidence" value="ECO:0007669"/>
    <property type="project" value="TreeGrafter"/>
</dbReference>
<protein>
    <submittedName>
        <fullName evidence="3">Hydroxyacylglutathione hydrolase</fullName>
        <ecNumber evidence="3">3.1.2.6</ecNumber>
    </submittedName>
</protein>
<dbReference type="Proteomes" id="UP000000393">
    <property type="component" value="Chromosome"/>
</dbReference>
<keyword evidence="4" id="KW-1185">Reference proteome</keyword>
<dbReference type="InterPro" id="IPR044528">
    <property type="entry name" value="POD-like_MBL-fold"/>
</dbReference>
<dbReference type="PANTHER" id="PTHR43084">
    <property type="entry name" value="PERSULFIDE DIOXYGENASE ETHE1"/>
    <property type="match status" value="1"/>
</dbReference>
<dbReference type="EC" id="3.1.2.6" evidence="3"/>
<dbReference type="InterPro" id="IPR001279">
    <property type="entry name" value="Metallo-B-lactamas"/>
</dbReference>
<dbReference type="GO" id="GO:0004416">
    <property type="term" value="F:hydroxyacylglutathione hydrolase activity"/>
    <property type="evidence" value="ECO:0007669"/>
    <property type="project" value="UniProtKB-EC"/>
</dbReference>
<organism evidence="3 4">
    <name type="scientific">Nitrosococcus watsoni (strain C-113)</name>
    <dbReference type="NCBI Taxonomy" id="105559"/>
    <lineage>
        <taxon>Bacteria</taxon>
        <taxon>Pseudomonadati</taxon>
        <taxon>Pseudomonadota</taxon>
        <taxon>Gammaproteobacteria</taxon>
        <taxon>Chromatiales</taxon>
        <taxon>Chromatiaceae</taxon>
        <taxon>Nitrosococcus</taxon>
    </lineage>
</organism>
<dbReference type="SUPFAM" id="SSF56281">
    <property type="entry name" value="Metallo-hydrolase/oxidoreductase"/>
    <property type="match status" value="1"/>
</dbReference>
<accession>D8K6H0</accession>
<keyword evidence="1" id="KW-0479">Metal-binding</keyword>
<name>D8K6H0_NITWC</name>
<keyword evidence="3" id="KW-0378">Hydrolase</keyword>
<dbReference type="CDD" id="cd07724">
    <property type="entry name" value="POD-like_MBL-fold"/>
    <property type="match status" value="1"/>
</dbReference>
<dbReference type="STRING" id="105559.Nwat_1610"/>
<dbReference type="EMBL" id="CP002086">
    <property type="protein sequence ID" value="ADJ28497.1"/>
    <property type="molecule type" value="Genomic_DNA"/>
</dbReference>
<dbReference type="Gene3D" id="3.60.15.10">
    <property type="entry name" value="Ribonuclease Z/Hydroxyacylglutathione hydrolase-like"/>
    <property type="match status" value="1"/>
</dbReference>
<dbReference type="HOGENOM" id="CLU_030571_7_0_6"/>
<dbReference type="AlphaFoldDB" id="D8K6H0"/>
<dbReference type="InterPro" id="IPR051682">
    <property type="entry name" value="Mito_Persulfide_Diox"/>
</dbReference>
<gene>
    <name evidence="3" type="ordered locus">Nwat_1610</name>
</gene>
<dbReference type="GO" id="GO:0006749">
    <property type="term" value="P:glutathione metabolic process"/>
    <property type="evidence" value="ECO:0007669"/>
    <property type="project" value="InterPro"/>
</dbReference>